<dbReference type="PANTHER" id="PTHR30469">
    <property type="entry name" value="MULTIDRUG RESISTANCE PROTEIN MDTA"/>
    <property type="match status" value="1"/>
</dbReference>
<evidence type="ECO:0000259" key="5">
    <source>
        <dbReference type="Pfam" id="PF25876"/>
    </source>
</evidence>
<evidence type="ECO:0000313" key="7">
    <source>
        <dbReference type="Proteomes" id="UP001321445"/>
    </source>
</evidence>
<dbReference type="InterPro" id="IPR030190">
    <property type="entry name" value="MacA_alpha-hairpin_sf"/>
</dbReference>
<keyword evidence="4" id="KW-1133">Transmembrane helix</keyword>
<evidence type="ECO:0000256" key="3">
    <source>
        <dbReference type="SAM" id="Coils"/>
    </source>
</evidence>
<dbReference type="Gene3D" id="2.40.50.100">
    <property type="match status" value="1"/>
</dbReference>
<dbReference type="Gene3D" id="6.10.140.1990">
    <property type="match status" value="1"/>
</dbReference>
<dbReference type="PANTHER" id="PTHR30469:SF33">
    <property type="entry name" value="SLR1207 PROTEIN"/>
    <property type="match status" value="1"/>
</dbReference>
<dbReference type="NCBIfam" id="TIGR01730">
    <property type="entry name" value="RND_mfp"/>
    <property type="match status" value="1"/>
</dbReference>
<dbReference type="Gene3D" id="2.40.420.20">
    <property type="match status" value="1"/>
</dbReference>
<organism evidence="6 7">
    <name type="scientific">Hydrogenimonas cancrithermarum</name>
    <dbReference type="NCBI Taxonomy" id="2993563"/>
    <lineage>
        <taxon>Bacteria</taxon>
        <taxon>Pseudomonadati</taxon>
        <taxon>Campylobacterota</taxon>
        <taxon>Epsilonproteobacteria</taxon>
        <taxon>Campylobacterales</taxon>
        <taxon>Hydrogenimonadaceae</taxon>
        <taxon>Hydrogenimonas</taxon>
    </lineage>
</organism>
<dbReference type="SUPFAM" id="SSF111369">
    <property type="entry name" value="HlyD-like secretion proteins"/>
    <property type="match status" value="1"/>
</dbReference>
<comment type="similarity">
    <text evidence="1">Belongs to the membrane fusion protein (MFP) (TC 8.A.1) family.</text>
</comment>
<evidence type="ECO:0000256" key="1">
    <source>
        <dbReference type="ARBA" id="ARBA00009477"/>
    </source>
</evidence>
<dbReference type="Pfam" id="PF25876">
    <property type="entry name" value="HH_MFP_RND"/>
    <property type="match status" value="1"/>
</dbReference>
<dbReference type="InterPro" id="IPR058624">
    <property type="entry name" value="MdtA-like_HH"/>
</dbReference>
<keyword evidence="4" id="KW-0472">Membrane</keyword>
<evidence type="ECO:0000256" key="4">
    <source>
        <dbReference type="SAM" id="Phobius"/>
    </source>
</evidence>
<feature type="transmembrane region" description="Helical" evidence="4">
    <location>
        <begin position="6"/>
        <end position="23"/>
    </location>
</feature>
<proteinExistence type="inferred from homology"/>
<name>A0ABN6WSG9_9BACT</name>
<dbReference type="Gene3D" id="2.40.30.170">
    <property type="match status" value="1"/>
</dbReference>
<dbReference type="InterPro" id="IPR006143">
    <property type="entry name" value="RND_pump_MFP"/>
</dbReference>
<keyword evidence="7" id="KW-1185">Reference proteome</keyword>
<keyword evidence="2 3" id="KW-0175">Coiled coil</keyword>
<dbReference type="Proteomes" id="UP001321445">
    <property type="component" value="Chromosome"/>
</dbReference>
<evidence type="ECO:0000256" key="2">
    <source>
        <dbReference type="ARBA" id="ARBA00023054"/>
    </source>
</evidence>
<dbReference type="EMBL" id="AP027370">
    <property type="protein sequence ID" value="BDY11923.1"/>
    <property type="molecule type" value="Genomic_DNA"/>
</dbReference>
<sequence length="377" mass="41667">MRNNFMKWAVIFAVLIGGAVIFYNKVYLPKATYAYVTAKKGDLKLTVFGIGTVSAKNIYPVGSNSGGKLLKVFKDQGEWVEKGEIIATLDPVDLPDQLAQAEALLKKARYETLAAQKELEGLYAQHELAALTFKRYDTLYRKGYAAQAEYDKARTDLISVEAQIEASKARIASSKAECERAQKSIDALKQKIDRLAIVSPVDGYIISKDAEAAQTIAAQQPVVTIVDTKNLWVKANVDERISGVIKKGQRADIVLRSQDGTPLAGRVERIEAKSDPVTEERIVDVAFDKVPFPFHINEQAEVSIETGRLHNVVLVPLHLIQRGGVWVYNDGEAHFKKVEILGKNDKEAAVDGLTTNEKILVPDSHKKPLFDGVDIHI</sequence>
<evidence type="ECO:0000313" key="6">
    <source>
        <dbReference type="EMBL" id="BDY11923.1"/>
    </source>
</evidence>
<protein>
    <recommendedName>
        <fullName evidence="5">Multidrug resistance protein MdtA-like alpha-helical hairpin domain-containing protein</fullName>
    </recommendedName>
</protein>
<reference evidence="6 7" key="1">
    <citation type="submission" date="2023-03" db="EMBL/GenBank/DDBJ databases">
        <title>Description of Hydrogenimonas sp. ISO32.</title>
        <authorList>
            <person name="Mino S."/>
            <person name="Fukazawa S."/>
            <person name="Sawabe T."/>
        </authorList>
    </citation>
    <scope>NUCLEOTIDE SEQUENCE [LARGE SCALE GENOMIC DNA]</scope>
    <source>
        <strain evidence="6 7">ISO32</strain>
    </source>
</reference>
<feature type="domain" description="Multidrug resistance protein MdtA-like alpha-helical hairpin" evidence="5">
    <location>
        <begin position="123"/>
        <end position="175"/>
    </location>
</feature>
<accession>A0ABN6WSG9</accession>
<keyword evidence="4" id="KW-0812">Transmembrane</keyword>
<feature type="coiled-coil region" evidence="3">
    <location>
        <begin position="150"/>
        <end position="198"/>
    </location>
</feature>
<gene>
    <name evidence="6" type="ORF">HCR_02350</name>
</gene>